<feature type="domain" description="Solute-binding protein family 3/N-terminal" evidence="10">
    <location>
        <begin position="53"/>
        <end position="282"/>
    </location>
</feature>
<dbReference type="GO" id="GO:0042597">
    <property type="term" value="C:periplasmic space"/>
    <property type="evidence" value="ECO:0007669"/>
    <property type="project" value="UniProtKB-SubCell"/>
</dbReference>
<keyword evidence="8" id="KW-0472">Membrane</keyword>
<evidence type="ECO:0000256" key="6">
    <source>
        <dbReference type="ARBA" id="ARBA00022519"/>
    </source>
</evidence>
<dbReference type="EMBL" id="WXEX01000001">
    <property type="protein sequence ID" value="MZP41565.1"/>
    <property type="molecule type" value="Genomic_DNA"/>
</dbReference>
<evidence type="ECO:0000256" key="5">
    <source>
        <dbReference type="ARBA" id="ARBA00022475"/>
    </source>
</evidence>
<gene>
    <name evidence="11" type="ORF">GTO89_00780</name>
</gene>
<proteinExistence type="inferred from homology"/>
<dbReference type="SMART" id="SM00062">
    <property type="entry name" value="PBPb"/>
    <property type="match status" value="1"/>
</dbReference>
<evidence type="ECO:0000256" key="8">
    <source>
        <dbReference type="ARBA" id="ARBA00023136"/>
    </source>
</evidence>
<dbReference type="Proteomes" id="UP000471031">
    <property type="component" value="Unassembled WGS sequence"/>
</dbReference>
<evidence type="ECO:0000313" key="12">
    <source>
        <dbReference type="Proteomes" id="UP000471031"/>
    </source>
</evidence>
<comment type="caution">
    <text evidence="11">The sequence shown here is derived from an EMBL/GenBank/DDBJ whole genome shotgun (WGS) entry which is preliminary data.</text>
</comment>
<dbReference type="GO" id="GO:0005886">
    <property type="term" value="C:plasma membrane"/>
    <property type="evidence" value="ECO:0007669"/>
    <property type="project" value="UniProtKB-SubCell"/>
</dbReference>
<evidence type="ECO:0000256" key="9">
    <source>
        <dbReference type="SAM" id="SignalP"/>
    </source>
</evidence>
<keyword evidence="4" id="KW-0813">Transport</keyword>
<evidence type="ECO:0000259" key="10">
    <source>
        <dbReference type="SMART" id="SM00062"/>
    </source>
</evidence>
<organism evidence="11 12">
    <name type="scientific">Heliomicrobium gestii</name>
    <name type="common">Heliobacterium gestii</name>
    <dbReference type="NCBI Taxonomy" id="2699"/>
    <lineage>
        <taxon>Bacteria</taxon>
        <taxon>Bacillati</taxon>
        <taxon>Bacillota</taxon>
        <taxon>Clostridia</taxon>
        <taxon>Eubacteriales</taxon>
        <taxon>Heliobacteriaceae</taxon>
        <taxon>Heliomicrobium</taxon>
    </lineage>
</organism>
<evidence type="ECO:0000256" key="1">
    <source>
        <dbReference type="ARBA" id="ARBA00004418"/>
    </source>
</evidence>
<dbReference type="PROSITE" id="PS51257">
    <property type="entry name" value="PROKAR_LIPOPROTEIN"/>
    <property type="match status" value="1"/>
</dbReference>
<keyword evidence="7 9" id="KW-0732">Signal</keyword>
<comment type="subcellular location">
    <subcellularLocation>
        <location evidence="2">Cell inner membrane</location>
    </subcellularLocation>
    <subcellularLocation>
        <location evidence="1">Periplasm</location>
    </subcellularLocation>
</comment>
<evidence type="ECO:0000256" key="4">
    <source>
        <dbReference type="ARBA" id="ARBA00022448"/>
    </source>
</evidence>
<accession>A0A845LAL7</accession>
<evidence type="ECO:0000256" key="3">
    <source>
        <dbReference type="ARBA" id="ARBA00010742"/>
    </source>
</evidence>
<protein>
    <submittedName>
        <fullName evidence="11">ABC transporter substrate-binding protein</fullName>
    </submittedName>
</protein>
<keyword evidence="5" id="KW-1003">Cell membrane</keyword>
<keyword evidence="6" id="KW-0997">Cell inner membrane</keyword>
<comment type="similarity">
    <text evidence="3">Belongs to the bacterial solute-binding protein SsuA/TauA family.</text>
</comment>
<reference evidence="11 12" key="1">
    <citation type="submission" date="2020-01" db="EMBL/GenBank/DDBJ databases">
        <title>Whole genome sequence of Heliobacterium gestii DSM 11169.</title>
        <authorList>
            <person name="Kyndt J.A."/>
            <person name="Meyer T.E."/>
        </authorList>
    </citation>
    <scope>NUCLEOTIDE SEQUENCE [LARGE SCALE GENOMIC DNA]</scope>
    <source>
        <strain evidence="11 12">DSM 11169</strain>
    </source>
</reference>
<keyword evidence="12" id="KW-1185">Reference proteome</keyword>
<evidence type="ECO:0000313" key="11">
    <source>
        <dbReference type="EMBL" id="MZP41565.1"/>
    </source>
</evidence>
<evidence type="ECO:0000256" key="2">
    <source>
        <dbReference type="ARBA" id="ARBA00004533"/>
    </source>
</evidence>
<dbReference type="PANTHER" id="PTHR30024">
    <property type="entry name" value="ALIPHATIC SULFONATES-BINDING PROTEIN-RELATED"/>
    <property type="match status" value="1"/>
</dbReference>
<name>A0A845LAL7_HELGE</name>
<dbReference type="InterPro" id="IPR001638">
    <property type="entry name" value="Solute-binding_3/MltF_N"/>
</dbReference>
<dbReference type="Gene3D" id="3.40.190.10">
    <property type="entry name" value="Periplasmic binding protein-like II"/>
    <property type="match status" value="2"/>
</dbReference>
<feature type="chain" id="PRO_5039436333" evidence="9">
    <location>
        <begin position="25"/>
        <end position="342"/>
    </location>
</feature>
<dbReference type="Pfam" id="PF13379">
    <property type="entry name" value="NMT1_2"/>
    <property type="match status" value="1"/>
</dbReference>
<evidence type="ECO:0000256" key="7">
    <source>
        <dbReference type="ARBA" id="ARBA00022729"/>
    </source>
</evidence>
<dbReference type="CDD" id="cd13553">
    <property type="entry name" value="PBP2_NrtA_CpmA_like"/>
    <property type="match status" value="1"/>
</dbReference>
<dbReference type="InterPro" id="IPR044527">
    <property type="entry name" value="NrtA/CpmA_ABC-bd_dom"/>
</dbReference>
<dbReference type="PANTHER" id="PTHR30024:SF47">
    <property type="entry name" value="TAURINE-BINDING PERIPLASMIC PROTEIN"/>
    <property type="match status" value="1"/>
</dbReference>
<sequence length="342" mass="36071">MKRRAFLKQGVIAAAALAGGGILAGCGAANTAGGAETGGVAGTSGGHSGAKVNFKLGYLPITDHLTIIGHGQTQFQHASVEPVKFASWAELSEALKAGAVQGAFALTPIGISLRQKGVPIKAVFLGHRNGSVLTAQNSPDIASVEDLKGKTIAIPSRFSTHNILLRKLLAEKGIQADRDVKLIDMAPPEMVNALSTGRVGGFIVAEPFGGQAEKQGVGKVLKLSKDIWPDHICCALNVQEEVIAQHPEAVEEVVGALTKAAAFIEGNPKEASNLSVKYLGQKAEIVEYVLTQPKGRVTFTNLVPNIADFAATQDYMIQFGVTQEKIDLQQYVDDRFARQAKA</sequence>
<dbReference type="OrthoDB" id="570524at2"/>
<dbReference type="SUPFAM" id="SSF53850">
    <property type="entry name" value="Periplasmic binding protein-like II"/>
    <property type="match status" value="1"/>
</dbReference>
<feature type="signal peptide" evidence="9">
    <location>
        <begin position="1"/>
        <end position="24"/>
    </location>
</feature>
<dbReference type="AlphaFoldDB" id="A0A845LAL7"/>